<reference evidence="1" key="1">
    <citation type="journal article" date="2021" name="New Phytol.">
        <title>Evolutionary innovations through gain and loss of genes in the ectomycorrhizal Boletales.</title>
        <authorList>
            <person name="Wu G."/>
            <person name="Miyauchi S."/>
            <person name="Morin E."/>
            <person name="Kuo A."/>
            <person name="Drula E."/>
            <person name="Varga T."/>
            <person name="Kohler A."/>
            <person name="Feng B."/>
            <person name="Cao Y."/>
            <person name="Lipzen A."/>
            <person name="Daum C."/>
            <person name="Hundley H."/>
            <person name="Pangilinan J."/>
            <person name="Johnson J."/>
            <person name="Barry K."/>
            <person name="LaButti K."/>
            <person name="Ng V."/>
            <person name="Ahrendt S."/>
            <person name="Min B."/>
            <person name="Choi I.G."/>
            <person name="Park H."/>
            <person name="Plett J.M."/>
            <person name="Magnuson J."/>
            <person name="Spatafora J.W."/>
            <person name="Nagy L.G."/>
            <person name="Henrissat B."/>
            <person name="Grigoriev I.V."/>
            <person name="Yang Z.L."/>
            <person name="Xu J."/>
            <person name="Martin F.M."/>
        </authorList>
    </citation>
    <scope>NUCLEOTIDE SEQUENCE</scope>
    <source>
        <strain evidence="1">ATCC 28755</strain>
    </source>
</reference>
<name>A0ACB8AFD8_9AGAM</name>
<organism evidence="1 2">
    <name type="scientific">Hygrophoropsis aurantiaca</name>
    <dbReference type="NCBI Taxonomy" id="72124"/>
    <lineage>
        <taxon>Eukaryota</taxon>
        <taxon>Fungi</taxon>
        <taxon>Dikarya</taxon>
        <taxon>Basidiomycota</taxon>
        <taxon>Agaricomycotina</taxon>
        <taxon>Agaricomycetes</taxon>
        <taxon>Agaricomycetidae</taxon>
        <taxon>Boletales</taxon>
        <taxon>Coniophorineae</taxon>
        <taxon>Hygrophoropsidaceae</taxon>
        <taxon>Hygrophoropsis</taxon>
    </lineage>
</organism>
<protein>
    <submittedName>
        <fullName evidence="1">Uncharacterized protein</fullName>
    </submittedName>
</protein>
<dbReference type="Proteomes" id="UP000790377">
    <property type="component" value="Unassembled WGS sequence"/>
</dbReference>
<gene>
    <name evidence="1" type="ORF">BJ138DRAFT_1100596</name>
</gene>
<keyword evidence="2" id="KW-1185">Reference proteome</keyword>
<dbReference type="EMBL" id="MU267661">
    <property type="protein sequence ID" value="KAH7912029.1"/>
    <property type="molecule type" value="Genomic_DNA"/>
</dbReference>
<evidence type="ECO:0000313" key="2">
    <source>
        <dbReference type="Proteomes" id="UP000790377"/>
    </source>
</evidence>
<sequence>MIAMHIKLSSIFAFLLAATFVTACCEDPAEAKKKLPAWPLYRLVAWPEPNCEGTPQFLIHKWDVGGFKCIPMPPELHNMGSFDFRTSQERSWKDGFRITRLEFALHGSSDCLSNGKYGKTDSNVWIEPEFKFKQKNVSYYSVKNVWHWW</sequence>
<evidence type="ECO:0000313" key="1">
    <source>
        <dbReference type="EMBL" id="KAH7912029.1"/>
    </source>
</evidence>
<proteinExistence type="predicted"/>
<comment type="caution">
    <text evidence="1">The sequence shown here is derived from an EMBL/GenBank/DDBJ whole genome shotgun (WGS) entry which is preliminary data.</text>
</comment>
<accession>A0ACB8AFD8</accession>